<dbReference type="Pfam" id="PF12639">
    <property type="entry name" value="Colicin-DNase"/>
    <property type="match status" value="1"/>
</dbReference>
<dbReference type="RefSeq" id="WP_111439038.1">
    <property type="nucleotide sequence ID" value="NZ_QKZI01000002.1"/>
</dbReference>
<proteinExistence type="predicted"/>
<feature type="region of interest" description="Disordered" evidence="1">
    <location>
        <begin position="278"/>
        <end position="298"/>
    </location>
</feature>
<dbReference type="EMBL" id="QKZI01000002">
    <property type="protein sequence ID" value="PZX05577.1"/>
    <property type="molecule type" value="Genomic_DNA"/>
</dbReference>
<keyword evidence="3" id="KW-1185">Reference proteome</keyword>
<organism evidence="2 3">
    <name type="scientific">Psychrobacillus insolitus</name>
    <dbReference type="NCBI Taxonomy" id="1461"/>
    <lineage>
        <taxon>Bacteria</taxon>
        <taxon>Bacillati</taxon>
        <taxon>Bacillota</taxon>
        <taxon>Bacilli</taxon>
        <taxon>Bacillales</taxon>
        <taxon>Bacillaceae</taxon>
        <taxon>Psychrobacillus</taxon>
    </lineage>
</organism>
<protein>
    <submittedName>
        <fullName evidence="2">Colicin-lik bacteriocin with DNase/tRNase domain</fullName>
    </submittedName>
</protein>
<sequence>MGFFRGIGKATNTVVGGAAKGSVKLVSKGIAKKNEKVGAYIGELGDTIIEASKQTVDSVAQFTDGTLQGVYGVVKKDSYHKKHGWDDIKDSTGRTAKGMYGGMKYTVKSAGITVNGLRRNDREQLFQGLQNLGKVVAVSALAVGVLDIVDGSDAAQAEMIETRNDHLNGLEHAETGVNFAEKTIELPNGDLINGTYPVFDSAFSVVLVEEVYLESDQTHFQIANQTLYQSIENNPAMANDLGMSSLDVQALENGVTPEGYVWHHNEQPGVLQLVEEETHHNTGHTGGREIWGGGSENR</sequence>
<dbReference type="AlphaFoldDB" id="A0A2W7PD22"/>
<feature type="compositionally biased region" description="Gly residues" evidence="1">
    <location>
        <begin position="289"/>
        <end position="298"/>
    </location>
</feature>
<reference evidence="2 3" key="1">
    <citation type="submission" date="2018-06" db="EMBL/GenBank/DDBJ databases">
        <title>Genomic Encyclopedia of Type Strains, Phase IV (KMG-IV): sequencing the most valuable type-strain genomes for metagenomic binning, comparative biology and taxonomic classification.</title>
        <authorList>
            <person name="Goeker M."/>
        </authorList>
    </citation>
    <scope>NUCLEOTIDE SEQUENCE [LARGE SCALE GENOMIC DNA]</scope>
    <source>
        <strain evidence="2 3">DSM 5</strain>
    </source>
</reference>
<gene>
    <name evidence="2" type="ORF">C7437_10229</name>
</gene>
<evidence type="ECO:0000313" key="3">
    <source>
        <dbReference type="Proteomes" id="UP000248646"/>
    </source>
</evidence>
<dbReference type="Proteomes" id="UP000248646">
    <property type="component" value="Unassembled WGS sequence"/>
</dbReference>
<name>A0A2W7PD22_9BACI</name>
<dbReference type="OrthoDB" id="2186822at2"/>
<evidence type="ECO:0000313" key="2">
    <source>
        <dbReference type="EMBL" id="PZX05577.1"/>
    </source>
</evidence>
<comment type="caution">
    <text evidence="2">The sequence shown here is derived from an EMBL/GenBank/DDBJ whole genome shotgun (WGS) entry which is preliminary data.</text>
</comment>
<evidence type="ECO:0000256" key="1">
    <source>
        <dbReference type="SAM" id="MobiDB-lite"/>
    </source>
</evidence>
<accession>A0A2W7PD22</accession>